<evidence type="ECO:0000313" key="2">
    <source>
        <dbReference type="Proteomes" id="UP001362999"/>
    </source>
</evidence>
<keyword evidence="2" id="KW-1185">Reference proteome</keyword>
<reference evidence="1 2" key="1">
    <citation type="journal article" date="2024" name="J Genomics">
        <title>Draft genome sequencing and assembly of Favolaschia claudopus CIRM-BRFM 2984 isolated from oak limbs.</title>
        <authorList>
            <person name="Navarro D."/>
            <person name="Drula E."/>
            <person name="Chaduli D."/>
            <person name="Cazenave R."/>
            <person name="Ahrendt S."/>
            <person name="Wang J."/>
            <person name="Lipzen A."/>
            <person name="Daum C."/>
            <person name="Barry K."/>
            <person name="Grigoriev I.V."/>
            <person name="Favel A."/>
            <person name="Rosso M.N."/>
            <person name="Martin F."/>
        </authorList>
    </citation>
    <scope>NUCLEOTIDE SEQUENCE [LARGE SCALE GENOMIC DNA]</scope>
    <source>
        <strain evidence="1 2">CIRM-BRFM 2984</strain>
    </source>
</reference>
<organism evidence="1 2">
    <name type="scientific">Favolaschia claudopus</name>
    <dbReference type="NCBI Taxonomy" id="2862362"/>
    <lineage>
        <taxon>Eukaryota</taxon>
        <taxon>Fungi</taxon>
        <taxon>Dikarya</taxon>
        <taxon>Basidiomycota</taxon>
        <taxon>Agaricomycotina</taxon>
        <taxon>Agaricomycetes</taxon>
        <taxon>Agaricomycetidae</taxon>
        <taxon>Agaricales</taxon>
        <taxon>Marasmiineae</taxon>
        <taxon>Mycenaceae</taxon>
        <taxon>Favolaschia</taxon>
    </lineage>
</organism>
<gene>
    <name evidence="1" type="ORF">R3P38DRAFT_3385603</name>
</gene>
<evidence type="ECO:0000313" key="1">
    <source>
        <dbReference type="EMBL" id="KAK7055639.1"/>
    </source>
</evidence>
<sequence length="408" mass="46589">MRNIFKATASSHSSVNVVPLVAQWHSSRKFAFSPKISVDVDMVILDNCSPFDLAQLEMVSSFLRRPIRDHELHCYKTAYGYIARGSCPSVPPPPVIDARGNYSHRAYATFLFGGGPCTWCSKHTDEVPCSWLFCFRACSTACNKQLFSEANMFSDKNKQYDGHPFGKWLPRITQSLVPGESIFTYSSRAIKRANREQQQSYRVAGGRTVLNDLEFPRRNVEQLNEEYSKRARARPVLCGHGLEVERWQKPYLQERNAIAEVNSKYIKLLCQVEHKKLQGIMRCPTMAKLFNAFNRDLELITFTVWAQNRNIILTELKVMTHGILPAGTLARHNDKIRCSYCARLIAVQGMADHVVDKHRNESADDIPFIPAREEKHCPLCPESKRVYSKRGLKDHRLGKLTAQLRGIK</sequence>
<proteinExistence type="predicted"/>
<dbReference type="EMBL" id="JAWWNJ010000005">
    <property type="protein sequence ID" value="KAK7055639.1"/>
    <property type="molecule type" value="Genomic_DNA"/>
</dbReference>
<comment type="caution">
    <text evidence="1">The sequence shown here is derived from an EMBL/GenBank/DDBJ whole genome shotgun (WGS) entry which is preliminary data.</text>
</comment>
<dbReference type="Proteomes" id="UP001362999">
    <property type="component" value="Unassembled WGS sequence"/>
</dbReference>
<evidence type="ECO:0008006" key="3">
    <source>
        <dbReference type="Google" id="ProtNLM"/>
    </source>
</evidence>
<accession>A0AAW0DV67</accession>
<dbReference type="AlphaFoldDB" id="A0AAW0DV67"/>
<protein>
    <recommendedName>
        <fullName evidence="3">C2H2-type domain-containing protein</fullName>
    </recommendedName>
</protein>
<name>A0AAW0DV67_9AGAR</name>